<comment type="caution">
    <text evidence="2">The sequence shown here is derived from an EMBL/GenBank/DDBJ whole genome shotgun (WGS) entry which is preliminary data.</text>
</comment>
<dbReference type="Proteomes" id="UP001596978">
    <property type="component" value="Unassembled WGS sequence"/>
</dbReference>
<feature type="transmembrane region" description="Helical" evidence="1">
    <location>
        <begin position="445"/>
        <end position="464"/>
    </location>
</feature>
<feature type="transmembrane region" description="Helical" evidence="1">
    <location>
        <begin position="502"/>
        <end position="521"/>
    </location>
</feature>
<feature type="transmembrane region" description="Helical" evidence="1">
    <location>
        <begin position="528"/>
        <end position="549"/>
    </location>
</feature>
<protein>
    <submittedName>
        <fullName evidence="2">YfhO family protein</fullName>
    </submittedName>
</protein>
<accession>A0ABW3CZM9</accession>
<feature type="transmembrane region" description="Helical" evidence="1">
    <location>
        <begin position="122"/>
        <end position="142"/>
    </location>
</feature>
<proteinExistence type="predicted"/>
<dbReference type="PANTHER" id="PTHR38454:SF1">
    <property type="entry name" value="INTEGRAL MEMBRANE PROTEIN"/>
    <property type="match status" value="1"/>
</dbReference>
<reference evidence="3" key="1">
    <citation type="journal article" date="2019" name="Int. J. Syst. Evol. Microbiol.">
        <title>The Global Catalogue of Microorganisms (GCM) 10K type strain sequencing project: providing services to taxonomists for standard genome sequencing and annotation.</title>
        <authorList>
            <consortium name="The Broad Institute Genomics Platform"/>
            <consortium name="The Broad Institute Genome Sequencing Center for Infectious Disease"/>
            <person name="Wu L."/>
            <person name="Ma J."/>
        </authorList>
    </citation>
    <scope>NUCLEOTIDE SEQUENCE [LARGE SCALE GENOMIC DNA]</scope>
    <source>
        <strain evidence="3">CCUG 62952</strain>
    </source>
</reference>
<feature type="transmembrane region" description="Helical" evidence="1">
    <location>
        <begin position="148"/>
        <end position="165"/>
    </location>
</feature>
<organism evidence="2 3">
    <name type="scientific">Sungkyunkwania multivorans</name>
    <dbReference type="NCBI Taxonomy" id="1173618"/>
    <lineage>
        <taxon>Bacteria</taxon>
        <taxon>Pseudomonadati</taxon>
        <taxon>Bacteroidota</taxon>
        <taxon>Flavobacteriia</taxon>
        <taxon>Flavobacteriales</taxon>
        <taxon>Flavobacteriaceae</taxon>
        <taxon>Sungkyunkwania</taxon>
    </lineage>
</organism>
<feature type="transmembrane region" description="Helical" evidence="1">
    <location>
        <begin position="192"/>
        <end position="211"/>
    </location>
</feature>
<keyword evidence="1" id="KW-1133">Transmembrane helix</keyword>
<keyword evidence="1" id="KW-0812">Transmembrane</keyword>
<sequence>MKFSIKKWVPHLLVVLSFVIIAIAYFHPVLQGKKLEQSDITQFKGASRSVVEFREEHGEEPYWADNLFGGMPAYQVSALYPHNYLRDINSSLRVIPAPASAVFLYFIGFYVLLLVLKIDYKLAFLGALAFGLSTYMIIILGVGHNSKANAIGYMPFILSGIFLVFQRKYLLGFALTTLFMGLEISANHYQMTYYLFFLVLAIGGVFLYHAYKDGELKHFFTSVSVLLVAVILSIGMNATPIMATQEYVKESIRGKNELTINPDGSSKEAASALSKDYITDYSYGILESFDLFIPRLMGGSNGERLGKNSNSYEYLLSIGARPSQAADIVERLPMYWGNQPIVAAPAYLGAVVIFLFVMALFLVKGKLKWSLLIGGIFMLLLSYGKNFSLLTNFMIDHFPLYDKFRAVSSAQVIVELVVPILAILGLRKFFAEETTAVQRQRSLKWSLIITGGIAVAFILLKGSFDYTGVNDDYYANVFGQIYGPGFMDNLIADRELILFKDAMRSLLFVGFTAAALWLFTLQRLKKTPVLVALGVLLVVDLVGVGKRYVNADSFVSERKYEQPFKMTQADREILKDKGHYRVYEPSGGLGSSRTSYFHNAVLGYHAAKLRRFQDLYEFHISQNNIQVLNMLNAKYIIRQGENGNEVALTNPYAFGNAWFIDTLKVVQGPNEAILALKDVNLRQNAVMEEDFANLVAKRTFTNDSTDVIILENHRSDHQTFKSSRKTDGFAVFSEIYYEDGWNAYIDGVKVPHYMANYVLRALPVPSGNHTIEFRFEPEVIKKGTTITLASYGLAFLLLLGGFIWNRKRTKNTEENIESGS</sequence>
<dbReference type="Pfam" id="PF09586">
    <property type="entry name" value="YfhO"/>
    <property type="match status" value="1"/>
</dbReference>
<feature type="transmembrane region" description="Helical" evidence="1">
    <location>
        <begin position="94"/>
        <end position="115"/>
    </location>
</feature>
<feature type="transmembrane region" description="Helical" evidence="1">
    <location>
        <begin position="404"/>
        <end position="424"/>
    </location>
</feature>
<feature type="transmembrane region" description="Helical" evidence="1">
    <location>
        <begin position="786"/>
        <end position="804"/>
    </location>
</feature>
<evidence type="ECO:0000313" key="2">
    <source>
        <dbReference type="EMBL" id="MFD0862309.1"/>
    </source>
</evidence>
<name>A0ABW3CZM9_9FLAO</name>
<keyword evidence="1" id="KW-0472">Membrane</keyword>
<feature type="transmembrane region" description="Helical" evidence="1">
    <location>
        <begin position="341"/>
        <end position="362"/>
    </location>
</feature>
<evidence type="ECO:0000256" key="1">
    <source>
        <dbReference type="SAM" id="Phobius"/>
    </source>
</evidence>
<dbReference type="EMBL" id="JBHTJH010000004">
    <property type="protein sequence ID" value="MFD0862309.1"/>
    <property type="molecule type" value="Genomic_DNA"/>
</dbReference>
<dbReference type="PANTHER" id="PTHR38454">
    <property type="entry name" value="INTEGRAL MEMBRANE PROTEIN-RELATED"/>
    <property type="match status" value="1"/>
</dbReference>
<evidence type="ECO:0000313" key="3">
    <source>
        <dbReference type="Proteomes" id="UP001596978"/>
    </source>
</evidence>
<feature type="transmembrane region" description="Helical" evidence="1">
    <location>
        <begin position="170"/>
        <end position="186"/>
    </location>
</feature>
<dbReference type="InterPro" id="IPR018580">
    <property type="entry name" value="Uncharacterised_YfhO"/>
</dbReference>
<feature type="transmembrane region" description="Helical" evidence="1">
    <location>
        <begin position="223"/>
        <end position="243"/>
    </location>
</feature>
<feature type="transmembrane region" description="Helical" evidence="1">
    <location>
        <begin position="369"/>
        <end position="384"/>
    </location>
</feature>
<keyword evidence="3" id="KW-1185">Reference proteome</keyword>
<gene>
    <name evidence="2" type="ORF">ACFQ1M_08805</name>
</gene>
<feature type="transmembrane region" description="Helical" evidence="1">
    <location>
        <begin position="12"/>
        <end position="30"/>
    </location>
</feature>
<dbReference type="RefSeq" id="WP_386406980.1">
    <property type="nucleotide sequence ID" value="NZ_JBHTJH010000004.1"/>
</dbReference>